<keyword evidence="3" id="KW-1185">Reference proteome</keyword>
<evidence type="ECO:0000259" key="1">
    <source>
        <dbReference type="PROSITE" id="PS50013"/>
    </source>
</evidence>
<dbReference type="Pfam" id="PF00385">
    <property type="entry name" value="Chromo"/>
    <property type="match status" value="1"/>
</dbReference>
<feature type="domain" description="Chromo" evidence="1">
    <location>
        <begin position="11"/>
        <end position="48"/>
    </location>
</feature>
<comment type="caution">
    <text evidence="2">The sequence shown here is derived from an EMBL/GenBank/DDBJ whole genome shotgun (WGS) entry which is preliminary data.</text>
</comment>
<dbReference type="PROSITE" id="PS50013">
    <property type="entry name" value="CHROMO_2"/>
    <property type="match status" value="1"/>
</dbReference>
<evidence type="ECO:0000313" key="2">
    <source>
        <dbReference type="EMBL" id="KEJ82478.1"/>
    </source>
</evidence>
<dbReference type="EMBL" id="ARYC01018804">
    <property type="protein sequence ID" value="KEJ82478.1"/>
    <property type="molecule type" value="Genomic_DNA"/>
</dbReference>
<protein>
    <recommendedName>
        <fullName evidence="1">Chromo domain-containing protein</fullName>
    </recommendedName>
</protein>
<sequence>MQKLVKEQLQYDISKILDARKSENGFEYLIRWKGYGPKHDSWIPESNLMGDWAIDEAEKFLIDKRFELMDVKVYQQKCTARHKTLQNGKYVVHYDTIATISEKIQKSQDKKASFFTPNFKYC</sequence>
<dbReference type="CDD" id="cd00024">
    <property type="entry name" value="CD_CSD"/>
    <property type="match status" value="1"/>
</dbReference>
<accession>A0A073HWX8</accession>
<evidence type="ECO:0000313" key="3">
    <source>
        <dbReference type="Proteomes" id="UP000053232"/>
    </source>
</evidence>
<proteinExistence type="predicted"/>
<dbReference type="InterPro" id="IPR023780">
    <property type="entry name" value="Chromo_domain"/>
</dbReference>
<dbReference type="Proteomes" id="UP000053232">
    <property type="component" value="Unassembled WGS sequence"/>
</dbReference>
<organism evidence="2 3">
    <name type="scientific">Oxytricha trifallax</name>
    <dbReference type="NCBI Taxonomy" id="1172189"/>
    <lineage>
        <taxon>Eukaryota</taxon>
        <taxon>Sar</taxon>
        <taxon>Alveolata</taxon>
        <taxon>Ciliophora</taxon>
        <taxon>Intramacronucleata</taxon>
        <taxon>Spirotrichea</taxon>
        <taxon>Stichotrichia</taxon>
        <taxon>Sporadotrichida</taxon>
        <taxon>Oxytrichidae</taxon>
        <taxon>Oxytrichinae</taxon>
        <taxon>Oxytricha</taxon>
    </lineage>
</organism>
<name>A0A073HWX8_9SPIT</name>
<reference evidence="3" key="1">
    <citation type="journal article" date="2014" name="Cell">
        <title>The Architecture of a Scrambled Genome Reveals Massive Levels of Genomic Rearrangement during Development.</title>
        <authorList>
            <person name="Chen X."/>
            <person name="Bracht J.R."/>
            <person name="Goldman A.D."/>
            <person name="Dolzhenko E."/>
            <person name="Clay D.M."/>
            <person name="Swart E.C."/>
            <person name="Perlman D.H."/>
            <person name="Doak T.G."/>
            <person name="Stuart A."/>
            <person name="Amemiya C.T."/>
            <person name="Sebra R.P."/>
            <person name="Landweber L.F."/>
        </authorList>
    </citation>
    <scope>NUCLEOTIDE SEQUENCE [LARGE SCALE GENOMIC DNA]</scope>
    <source>
        <strain evidence="3">JRB310</strain>
    </source>
</reference>
<dbReference type="SUPFAM" id="SSF54160">
    <property type="entry name" value="Chromo domain-like"/>
    <property type="match status" value="1"/>
</dbReference>
<dbReference type="SMART" id="SM00298">
    <property type="entry name" value="CHROMO"/>
    <property type="match status" value="1"/>
</dbReference>
<gene>
    <name evidence="2" type="ORF">OXYTRIMIC_257</name>
</gene>
<dbReference type="InterPro" id="IPR016197">
    <property type="entry name" value="Chromo-like_dom_sf"/>
</dbReference>
<dbReference type="InterPro" id="IPR000953">
    <property type="entry name" value="Chromo/chromo_shadow_dom"/>
</dbReference>
<dbReference type="Gene3D" id="2.40.50.40">
    <property type="match status" value="1"/>
</dbReference>
<dbReference type="AlphaFoldDB" id="A0A073HWX8"/>